<evidence type="ECO:0000313" key="1">
    <source>
        <dbReference type="EMBL" id="OAD53634.1"/>
    </source>
</evidence>
<name>A0A310S728_9HYME</name>
<reference evidence="1 2" key="1">
    <citation type="submission" date="2015-07" db="EMBL/GenBank/DDBJ databases">
        <title>The genome of Eufriesea mexicana.</title>
        <authorList>
            <person name="Pan H."/>
            <person name="Kapheim K."/>
        </authorList>
    </citation>
    <scope>NUCLEOTIDE SEQUENCE [LARGE SCALE GENOMIC DNA]</scope>
    <source>
        <strain evidence="1">0111107269</strain>
        <tissue evidence="1">Whole body</tissue>
    </source>
</reference>
<organism evidence="1 2">
    <name type="scientific">Eufriesea mexicana</name>
    <dbReference type="NCBI Taxonomy" id="516756"/>
    <lineage>
        <taxon>Eukaryota</taxon>
        <taxon>Metazoa</taxon>
        <taxon>Ecdysozoa</taxon>
        <taxon>Arthropoda</taxon>
        <taxon>Hexapoda</taxon>
        <taxon>Insecta</taxon>
        <taxon>Pterygota</taxon>
        <taxon>Neoptera</taxon>
        <taxon>Endopterygota</taxon>
        <taxon>Hymenoptera</taxon>
        <taxon>Apocrita</taxon>
        <taxon>Aculeata</taxon>
        <taxon>Apoidea</taxon>
        <taxon>Anthophila</taxon>
        <taxon>Apidae</taxon>
        <taxon>Eufriesea</taxon>
    </lineage>
</organism>
<proteinExistence type="predicted"/>
<dbReference type="Proteomes" id="UP000250275">
    <property type="component" value="Unassembled WGS sequence"/>
</dbReference>
<sequence length="92" mass="10649">MEEKEGNERTRRSSSLPRESLFTATTISFPGTIRASTLYDAMCHAITERNKYIAYTYIIRRLIIRTCTASTAPYHTRRAFKDIVELELTERG</sequence>
<evidence type="ECO:0000313" key="2">
    <source>
        <dbReference type="Proteomes" id="UP000250275"/>
    </source>
</evidence>
<protein>
    <submittedName>
        <fullName evidence="1">Uncharacterized protein</fullName>
    </submittedName>
</protein>
<accession>A0A310S728</accession>
<gene>
    <name evidence="1" type="ORF">WN48_09647</name>
</gene>
<dbReference type="AlphaFoldDB" id="A0A310S728"/>
<keyword evidence="2" id="KW-1185">Reference proteome</keyword>
<dbReference type="EMBL" id="KQ766603">
    <property type="protein sequence ID" value="OAD53634.1"/>
    <property type="molecule type" value="Genomic_DNA"/>
</dbReference>